<evidence type="ECO:0000256" key="3">
    <source>
        <dbReference type="ARBA" id="ARBA00022691"/>
    </source>
</evidence>
<organism evidence="6 7">
    <name type="scientific">Rhodamnia argentea</name>
    <dbReference type="NCBI Taxonomy" id="178133"/>
    <lineage>
        <taxon>Eukaryota</taxon>
        <taxon>Viridiplantae</taxon>
        <taxon>Streptophyta</taxon>
        <taxon>Embryophyta</taxon>
        <taxon>Tracheophyta</taxon>
        <taxon>Spermatophyta</taxon>
        <taxon>Magnoliopsida</taxon>
        <taxon>eudicotyledons</taxon>
        <taxon>Gunneridae</taxon>
        <taxon>Pentapetalae</taxon>
        <taxon>rosids</taxon>
        <taxon>malvids</taxon>
        <taxon>Myrtales</taxon>
        <taxon>Myrtaceae</taxon>
        <taxon>Myrtoideae</taxon>
        <taxon>Myrteae</taxon>
        <taxon>Australasian group</taxon>
        <taxon>Rhodamnia</taxon>
    </lineage>
</organism>
<dbReference type="InterPro" id="IPR012967">
    <property type="entry name" value="COMT_dimerisation"/>
</dbReference>
<dbReference type="RefSeq" id="XP_048137840.1">
    <property type="nucleotide sequence ID" value="XM_048281883.1"/>
</dbReference>
<keyword evidence="6" id="KW-1185">Reference proteome</keyword>
<proteinExistence type="predicted"/>
<keyword evidence="3" id="KW-0949">S-adenosyl-L-methionine</keyword>
<evidence type="ECO:0000313" key="7">
    <source>
        <dbReference type="RefSeq" id="XP_048137840.1"/>
    </source>
</evidence>
<feature type="domain" description="O-methyltransferase dimerisation" evidence="5">
    <location>
        <begin position="15"/>
        <end position="102"/>
    </location>
</feature>
<sequence length="349" mass="38304">MEPLDETLSGQAQVWKHMFAVADSMALKCAVELRIPDIIHSQAGGPVTLAQIASRFPTPSPKTAYLARVMRLLVRKNIFSAHRDGGEMLYGLAPSSRWLLQDASHLSLAPMVLLQGHPTVVSAWHYLGDCVKDEGSAGFKRANGHDLWDLQLENPEYNRIFNDAMACTNKFMMKAIVDACKEGFERVGSLVDVGGGTGVAVAEIVRSYPHIKGINFDRPNVIADAPVCGGVSHVGGDMFEAIPSADAVFMKWILHDWNDEDCVKILKNCKKAIPEKNGMVLIAEVVLQPEGDGLFDETGLVLDLLMITHTGGKERSELEWKKILEEGGFPRYNIVQIPSLLSVIEAFPL</sequence>
<dbReference type="SUPFAM" id="SSF53335">
    <property type="entry name" value="S-adenosyl-L-methionine-dependent methyltransferases"/>
    <property type="match status" value="1"/>
</dbReference>
<dbReference type="Gene3D" id="1.10.10.10">
    <property type="entry name" value="Winged helix-like DNA-binding domain superfamily/Winged helix DNA-binding domain"/>
    <property type="match status" value="1"/>
</dbReference>
<dbReference type="InterPro" id="IPR001077">
    <property type="entry name" value="COMT_C"/>
</dbReference>
<evidence type="ECO:0000256" key="1">
    <source>
        <dbReference type="ARBA" id="ARBA00022603"/>
    </source>
</evidence>
<keyword evidence="1" id="KW-0489">Methyltransferase</keyword>
<gene>
    <name evidence="7 8" type="primary">LOC115733745</name>
</gene>
<keyword evidence="2" id="KW-0808">Transferase</keyword>
<dbReference type="RefSeq" id="XP_048137841.1">
    <property type="nucleotide sequence ID" value="XM_048281884.1"/>
</dbReference>
<evidence type="ECO:0000259" key="5">
    <source>
        <dbReference type="Pfam" id="PF08100"/>
    </source>
</evidence>
<evidence type="ECO:0000313" key="6">
    <source>
        <dbReference type="Proteomes" id="UP000827889"/>
    </source>
</evidence>
<dbReference type="Pfam" id="PF08100">
    <property type="entry name" value="Dimerisation"/>
    <property type="match status" value="1"/>
</dbReference>
<evidence type="ECO:0000256" key="2">
    <source>
        <dbReference type="ARBA" id="ARBA00022679"/>
    </source>
</evidence>
<dbReference type="InterPro" id="IPR029063">
    <property type="entry name" value="SAM-dependent_MTases_sf"/>
</dbReference>
<evidence type="ECO:0000259" key="4">
    <source>
        <dbReference type="Pfam" id="PF00891"/>
    </source>
</evidence>
<dbReference type="Proteomes" id="UP000827889">
    <property type="component" value="Chromosome 7"/>
</dbReference>
<dbReference type="SUPFAM" id="SSF46785">
    <property type="entry name" value="Winged helix' DNA-binding domain"/>
    <property type="match status" value="1"/>
</dbReference>
<dbReference type="InterPro" id="IPR036388">
    <property type="entry name" value="WH-like_DNA-bd_sf"/>
</dbReference>
<dbReference type="PANTHER" id="PTHR11746">
    <property type="entry name" value="O-METHYLTRANSFERASE"/>
    <property type="match status" value="1"/>
</dbReference>
<evidence type="ECO:0000313" key="8">
    <source>
        <dbReference type="RefSeq" id="XP_048137841.1"/>
    </source>
</evidence>
<dbReference type="InterPro" id="IPR016461">
    <property type="entry name" value="COMT-like"/>
</dbReference>
<accession>A0ABM3HML2</accession>
<dbReference type="Pfam" id="PF00891">
    <property type="entry name" value="Methyltransf_2"/>
    <property type="match status" value="1"/>
</dbReference>
<reference evidence="7 8" key="1">
    <citation type="submission" date="2025-05" db="UniProtKB">
        <authorList>
            <consortium name="RefSeq"/>
        </authorList>
    </citation>
    <scope>IDENTIFICATION</scope>
    <source>
        <tissue evidence="7 8">Leaf</tissue>
    </source>
</reference>
<dbReference type="InterPro" id="IPR036390">
    <property type="entry name" value="WH_DNA-bd_sf"/>
</dbReference>
<dbReference type="PIRSF" id="PIRSF005739">
    <property type="entry name" value="O-mtase"/>
    <property type="match status" value="1"/>
</dbReference>
<protein>
    <submittedName>
        <fullName evidence="7 8">Xanthohumol 4-O-methyltransferase-like</fullName>
    </submittedName>
</protein>
<dbReference type="PROSITE" id="PS51683">
    <property type="entry name" value="SAM_OMT_II"/>
    <property type="match status" value="1"/>
</dbReference>
<feature type="domain" description="O-methyltransferase C-terminal" evidence="4">
    <location>
        <begin position="124"/>
        <end position="329"/>
    </location>
</feature>
<dbReference type="Gene3D" id="3.40.50.150">
    <property type="entry name" value="Vaccinia Virus protein VP39"/>
    <property type="match status" value="1"/>
</dbReference>
<name>A0ABM3HML2_9MYRT</name>
<dbReference type="GeneID" id="115733745"/>